<dbReference type="EMBL" id="QXED01000007">
    <property type="protein sequence ID" value="RIV19941.1"/>
    <property type="molecule type" value="Genomic_DNA"/>
</dbReference>
<comment type="caution">
    <text evidence="4">The sequence shown here is derived from an EMBL/GenBank/DDBJ whole genome shotgun (WGS) entry which is preliminary data.</text>
</comment>
<feature type="domain" description="N-acetyltransferase" evidence="3">
    <location>
        <begin position="1"/>
        <end position="162"/>
    </location>
</feature>
<dbReference type="SUPFAM" id="SSF55729">
    <property type="entry name" value="Acyl-CoA N-acyltransferases (Nat)"/>
    <property type="match status" value="1"/>
</dbReference>
<dbReference type="CDD" id="cd04301">
    <property type="entry name" value="NAT_SF"/>
    <property type="match status" value="1"/>
</dbReference>
<dbReference type="GO" id="GO:0016747">
    <property type="term" value="F:acyltransferase activity, transferring groups other than amino-acyl groups"/>
    <property type="evidence" value="ECO:0007669"/>
    <property type="project" value="InterPro"/>
</dbReference>
<dbReference type="PANTHER" id="PTHR43072">
    <property type="entry name" value="N-ACETYLTRANSFERASE"/>
    <property type="match status" value="1"/>
</dbReference>
<dbReference type="Pfam" id="PF13420">
    <property type="entry name" value="Acetyltransf_4"/>
    <property type="match status" value="1"/>
</dbReference>
<dbReference type="InterPro" id="IPR016181">
    <property type="entry name" value="Acyl_CoA_acyltransferase"/>
</dbReference>
<dbReference type="Proteomes" id="UP000283523">
    <property type="component" value="Unassembled WGS sequence"/>
</dbReference>
<accession>A0A418M2J4</accession>
<dbReference type="RefSeq" id="WP_119670226.1">
    <property type="nucleotide sequence ID" value="NZ_QXED01000007.1"/>
</dbReference>
<dbReference type="PANTHER" id="PTHR43072:SF23">
    <property type="entry name" value="UPF0039 PROTEIN C11D3.02C"/>
    <property type="match status" value="1"/>
</dbReference>
<evidence type="ECO:0000259" key="3">
    <source>
        <dbReference type="PROSITE" id="PS51186"/>
    </source>
</evidence>
<sequence length="187" mass="21164">MTIRFATPADTAAVLDIYAPYITQSAISFEYDVPSVAEFAERIRLIQQQFPFLVAEHDGRLLGYAYGSRHAERIAYQWSVNTSVYVHPDGQRQGIARRLYTTLFAYLRRQGYYTAFAGITLPNLKSESFHQTMGFQRIGTYANTGYKFGEWHSVAWLQLVLQPYSSSPVPPIPITQLIASGIDLPTE</sequence>
<dbReference type="OrthoDB" id="9799096at2"/>
<keyword evidence="1 4" id="KW-0808">Transferase</keyword>
<keyword evidence="5" id="KW-1185">Reference proteome</keyword>
<evidence type="ECO:0000313" key="5">
    <source>
        <dbReference type="Proteomes" id="UP000283523"/>
    </source>
</evidence>
<protein>
    <submittedName>
        <fullName evidence="4">N-acetyltransferase family protein</fullName>
    </submittedName>
</protein>
<evidence type="ECO:0000313" key="4">
    <source>
        <dbReference type="EMBL" id="RIV19941.1"/>
    </source>
</evidence>
<proteinExistence type="predicted"/>
<evidence type="ECO:0000256" key="2">
    <source>
        <dbReference type="ARBA" id="ARBA00023315"/>
    </source>
</evidence>
<reference evidence="4 5" key="1">
    <citation type="submission" date="2018-08" db="EMBL/GenBank/DDBJ databases">
        <title>Fibrisoma montanum sp. nov., isolated from Danxia mountain soil.</title>
        <authorList>
            <person name="Huang Y."/>
        </authorList>
    </citation>
    <scope>NUCLEOTIDE SEQUENCE [LARGE SCALE GENOMIC DNA]</scope>
    <source>
        <strain evidence="4 5">HYT19</strain>
    </source>
</reference>
<dbReference type="InterPro" id="IPR000182">
    <property type="entry name" value="GNAT_dom"/>
</dbReference>
<gene>
    <name evidence="4" type="ORF">DYU11_23790</name>
</gene>
<name>A0A418M2J4_9BACT</name>
<dbReference type="AlphaFoldDB" id="A0A418M2J4"/>
<evidence type="ECO:0000256" key="1">
    <source>
        <dbReference type="ARBA" id="ARBA00022679"/>
    </source>
</evidence>
<dbReference type="Gene3D" id="3.40.630.30">
    <property type="match status" value="1"/>
</dbReference>
<dbReference type="PROSITE" id="PS51186">
    <property type="entry name" value="GNAT"/>
    <property type="match status" value="1"/>
</dbReference>
<organism evidence="4 5">
    <name type="scientific">Fibrisoma montanum</name>
    <dbReference type="NCBI Taxonomy" id="2305895"/>
    <lineage>
        <taxon>Bacteria</taxon>
        <taxon>Pseudomonadati</taxon>
        <taxon>Bacteroidota</taxon>
        <taxon>Cytophagia</taxon>
        <taxon>Cytophagales</taxon>
        <taxon>Spirosomataceae</taxon>
        <taxon>Fibrisoma</taxon>
    </lineage>
</organism>
<keyword evidence="2" id="KW-0012">Acyltransferase</keyword>